<evidence type="ECO:0000256" key="1">
    <source>
        <dbReference type="SAM" id="Coils"/>
    </source>
</evidence>
<organism evidence="3">
    <name type="scientific">uncultured Caudovirales phage</name>
    <dbReference type="NCBI Taxonomy" id="2100421"/>
    <lineage>
        <taxon>Viruses</taxon>
        <taxon>Duplodnaviria</taxon>
        <taxon>Heunggongvirae</taxon>
        <taxon>Uroviricota</taxon>
        <taxon>Caudoviricetes</taxon>
        <taxon>Peduoviridae</taxon>
        <taxon>Maltschvirus</taxon>
        <taxon>Maltschvirus maltsch</taxon>
    </lineage>
</organism>
<feature type="coiled-coil region" evidence="1">
    <location>
        <begin position="274"/>
        <end position="332"/>
    </location>
</feature>
<reference evidence="3" key="1">
    <citation type="submission" date="2020-05" db="EMBL/GenBank/DDBJ databases">
        <authorList>
            <person name="Chiriac C."/>
            <person name="Salcher M."/>
            <person name="Ghai R."/>
            <person name="Kavagutti S V."/>
        </authorList>
    </citation>
    <scope>NUCLEOTIDE SEQUENCE</scope>
</reference>
<feature type="coiled-coil region" evidence="1">
    <location>
        <begin position="8"/>
        <end position="70"/>
    </location>
</feature>
<feature type="compositionally biased region" description="Polar residues" evidence="2">
    <location>
        <begin position="622"/>
        <end position="637"/>
    </location>
</feature>
<name>A0A6J7WNC5_9CAUD</name>
<dbReference type="EMBL" id="LR798262">
    <property type="protein sequence ID" value="CAB5218328.1"/>
    <property type="molecule type" value="Genomic_DNA"/>
</dbReference>
<feature type="coiled-coil region" evidence="1">
    <location>
        <begin position="358"/>
        <end position="412"/>
    </location>
</feature>
<evidence type="ECO:0000313" key="3">
    <source>
        <dbReference type="EMBL" id="CAB5218328.1"/>
    </source>
</evidence>
<protein>
    <submittedName>
        <fullName evidence="3">Uncharacterized protein</fullName>
    </submittedName>
</protein>
<sequence length="683" mass="76347">MAETKTINLNVETNIDELSVKINDINQKLYKLYAAEKDDADATLKLIAEKKKLQNQLNDLNKAVTNNTTNLRNQKVGFDGLGNSVNQISRELPAFTNSLNTGFMAISNNLPILFDEINKVKQANVELAASGQPTVSVFKTLTSAIFSWGTALSLGVTLLTVYGGKIIEYFTKDNEQRKKNNELISESSKYIAKESTEYIGLVTSLKNTNQGSKERKDLIEKINSQYSTTLKNIDDERLFQDQLNNSIKDYLIYQRAKFELKKNEEKITSILQRQSEVQNKLAGAEINLQRIQSEGASSGRFAGGYENYNETLKEAQKQVQRYTYSNNELNKQLEQLGFTQLQLITQTEGKYLPVKEKEQKKEEEIKDLRNEIVDEQIKQIDKVNQREQTQLIVNAERRIKEINDSNATESQKSELIKEIRTNLIADLDKLDTEYYKKDVEAKKEADRLKVQAENDYLLKIENLQEESYLLSLSNQDREIQIVNDKYFALEQAAKGNAEQEKIIEEAKQRDISEINRRYLTKRWQMASQALSILSDATTLFTTKNEKDAKAQFKIQKAFNLSSAIINTALAVTGALTAGGNPIKLATGMQFVEAGIAAAAGAVNIAKISAQQFSANGGGGGSDTPQQPASVSQSMTPTFNISGGNQTSQLLQGLQAQPLKAYVVSSDITSAQLLDQKAIKTSVL</sequence>
<keyword evidence="1" id="KW-0175">Coiled coil</keyword>
<evidence type="ECO:0000256" key="2">
    <source>
        <dbReference type="SAM" id="MobiDB-lite"/>
    </source>
</evidence>
<proteinExistence type="predicted"/>
<gene>
    <name evidence="3" type="ORF">UFOVP211_3</name>
</gene>
<accession>A0A6J7WNC5</accession>
<feature type="region of interest" description="Disordered" evidence="2">
    <location>
        <begin position="615"/>
        <end position="637"/>
    </location>
</feature>